<evidence type="ECO:0000256" key="7">
    <source>
        <dbReference type="ARBA" id="ARBA00022842"/>
    </source>
</evidence>
<dbReference type="EMBL" id="CP006571">
    <property type="protein sequence ID" value="AHK63254.1"/>
    <property type="molecule type" value="Genomic_DNA"/>
</dbReference>
<keyword evidence="4 10" id="KW-0808">Transferase</keyword>
<accession>W8JLV2</accession>
<dbReference type="InterPro" id="IPR035966">
    <property type="entry name" value="PKF_sf"/>
</dbReference>
<feature type="binding site" description="in other chain" evidence="10">
    <location>
        <begin position="262"/>
        <end position="264"/>
    </location>
    <ligand>
        <name>substrate</name>
        <note>ligand shared between dimeric partners</note>
    </ligand>
</feature>
<dbReference type="PRINTS" id="PR00476">
    <property type="entry name" value="PHFRCTKINASE"/>
</dbReference>
<comment type="function">
    <text evidence="10">Catalyzes the phosphorylation of D-fructose 6-phosphate to fructose 1,6-bisphosphate by ATP, the first committing step of glycolysis.</text>
</comment>
<dbReference type="UniPathway" id="UPA00109">
    <property type="reaction ID" value="UER00182"/>
</dbReference>
<gene>
    <name evidence="12" type="primary">pfp-BETA1</name>
    <name evidence="10" type="synonym">pfkA</name>
    <name evidence="12" type="ORF">M832_03890</name>
</gene>
<organism evidence="12 13">
    <name type="scientific">Chlamydia avium 10DC88</name>
    <dbReference type="NCBI Taxonomy" id="1229831"/>
    <lineage>
        <taxon>Bacteria</taxon>
        <taxon>Pseudomonadati</taxon>
        <taxon>Chlamydiota</taxon>
        <taxon>Chlamydiia</taxon>
        <taxon>Chlamydiales</taxon>
        <taxon>Chlamydiaceae</taxon>
        <taxon>Chlamydia/Chlamydophila group</taxon>
        <taxon>Chlamydia</taxon>
    </lineage>
</organism>
<comment type="subcellular location">
    <subcellularLocation>
        <location evidence="10">Cytoplasm</location>
    </subcellularLocation>
</comment>
<dbReference type="eggNOG" id="COG0205">
    <property type="taxonomic scope" value="Bacteria"/>
</dbReference>
<dbReference type="NCBIfam" id="NF005482">
    <property type="entry name" value="PRK07085.1"/>
    <property type="match status" value="1"/>
</dbReference>
<evidence type="ECO:0000256" key="4">
    <source>
        <dbReference type="ARBA" id="ARBA00022679"/>
    </source>
</evidence>
<dbReference type="AlphaFoldDB" id="W8JLV2"/>
<dbReference type="InterPro" id="IPR011183">
    <property type="entry name" value="PfpB_PPi_PFK"/>
</dbReference>
<evidence type="ECO:0000256" key="3">
    <source>
        <dbReference type="ARBA" id="ARBA00022490"/>
    </source>
</evidence>
<protein>
    <recommendedName>
        <fullName evidence="10">Probable ATP-dependent 6-phosphofructokinase</fullName>
        <shortName evidence="10">ATP-PFK</shortName>
        <shortName evidence="10">Phosphofructokinase</shortName>
        <ecNumber evidence="10">2.7.1.11</ecNumber>
    </recommendedName>
    <alternativeName>
        <fullName evidence="10">Phosphohexokinase</fullName>
    </alternativeName>
</protein>
<comment type="cofactor">
    <cofactor evidence="1 10">
        <name>Mg(2+)</name>
        <dbReference type="ChEBI" id="CHEBI:18420"/>
    </cofactor>
</comment>
<proteinExistence type="inferred from homology"/>
<feature type="binding site" description="in other chain" evidence="10">
    <location>
        <begin position="215"/>
        <end position="217"/>
    </location>
    <ligand>
        <name>substrate</name>
        <note>ligand shared between dimeric partners</note>
    </ligand>
</feature>
<dbReference type="NCBIfam" id="TIGR02477">
    <property type="entry name" value="PFKA_PPi"/>
    <property type="match status" value="1"/>
</dbReference>
<evidence type="ECO:0000259" key="11">
    <source>
        <dbReference type="Pfam" id="PF00365"/>
    </source>
</evidence>
<dbReference type="InterPro" id="IPR000023">
    <property type="entry name" value="Phosphofructokinase_dom"/>
</dbReference>
<evidence type="ECO:0000256" key="6">
    <source>
        <dbReference type="ARBA" id="ARBA00022777"/>
    </source>
</evidence>
<keyword evidence="3 10" id="KW-0963">Cytoplasm</keyword>
<evidence type="ECO:0000313" key="12">
    <source>
        <dbReference type="EMBL" id="AHK63254.1"/>
    </source>
</evidence>
<comment type="similarity">
    <text evidence="10">Belongs to the phosphofructokinase type A (PFKA) family. PPi-dependent PFK group II subfamily. Clade 'Long' sub-subfamily.</text>
</comment>
<dbReference type="PIRSF" id="PIRSF005677">
    <property type="entry name" value="PPi_PFK_PfpB"/>
    <property type="match status" value="1"/>
</dbReference>
<keyword evidence="6 10" id="KW-0418">Kinase</keyword>
<feature type="binding site" evidence="10">
    <location>
        <begin position="186"/>
        <end position="189"/>
    </location>
    <ligand>
        <name>ATP</name>
        <dbReference type="ChEBI" id="CHEBI:30616"/>
    </ligand>
</feature>
<dbReference type="GO" id="GO:0005829">
    <property type="term" value="C:cytosol"/>
    <property type="evidence" value="ECO:0007669"/>
    <property type="project" value="TreeGrafter"/>
</dbReference>
<keyword evidence="10" id="KW-0547">Nucleotide-binding</keyword>
<dbReference type="Pfam" id="PF00365">
    <property type="entry name" value="PFK"/>
    <property type="match status" value="1"/>
</dbReference>
<dbReference type="GO" id="GO:0003872">
    <property type="term" value="F:6-phosphofructokinase activity"/>
    <property type="evidence" value="ECO:0007669"/>
    <property type="project" value="UniProtKB-UniRule"/>
</dbReference>
<keyword evidence="8 10" id="KW-0324">Glycolysis</keyword>
<dbReference type="InterPro" id="IPR022953">
    <property type="entry name" value="ATP_PFK"/>
</dbReference>
<evidence type="ECO:0000256" key="10">
    <source>
        <dbReference type="HAMAP-Rule" id="MF_01980"/>
    </source>
</evidence>
<keyword evidence="10" id="KW-0067">ATP-binding</keyword>
<dbReference type="Gene3D" id="3.40.50.450">
    <property type="match status" value="1"/>
</dbReference>
<dbReference type="HAMAP" id="MF_01980">
    <property type="entry name" value="Phosphofructokinase_II_Long"/>
    <property type="match status" value="1"/>
</dbReference>
<comment type="subunit">
    <text evidence="10">Homodimer.</text>
</comment>
<reference evidence="12 13" key="1">
    <citation type="journal article" date="2014" name="Syst. Appl. Microbiol.">
        <title>Evidence for the existence of two new members of the family Chlamydiaceae and proposal of Chlamydia avium sp. nov. and Chlamydia gallinacea sp. nov.</title>
        <authorList>
            <person name="Sachse K."/>
            <person name="Laroucau K."/>
            <person name="Riege K."/>
            <person name="Wehner S."/>
            <person name="Dilcher M."/>
            <person name="Creasy H.H."/>
            <person name="Weidmann M."/>
            <person name="Myers G."/>
            <person name="Vorimore F."/>
            <person name="Vicari N."/>
            <person name="Magnino S."/>
            <person name="Liebler-Tenorio E."/>
            <person name="Ruettger A."/>
            <person name="Bavoil P.M."/>
            <person name="Hufert F.T."/>
            <person name="Rossello-Mora R."/>
            <person name="Marz M."/>
        </authorList>
    </citation>
    <scope>NUCLEOTIDE SEQUENCE [LARGE SCALE GENOMIC DNA]</scope>
    <source>
        <strain evidence="12 13">10DC88</strain>
    </source>
</reference>
<dbReference type="EC" id="2.7.1.11" evidence="10"/>
<dbReference type="GO" id="GO:0005524">
    <property type="term" value="F:ATP binding"/>
    <property type="evidence" value="ECO:0007669"/>
    <property type="project" value="UniProtKB-KW"/>
</dbReference>
<evidence type="ECO:0000256" key="5">
    <source>
        <dbReference type="ARBA" id="ARBA00022723"/>
    </source>
</evidence>
<evidence type="ECO:0000313" key="13">
    <source>
        <dbReference type="Proteomes" id="UP000019433"/>
    </source>
</evidence>
<dbReference type="KEGG" id="cav:M832_03890"/>
<evidence type="ECO:0000256" key="1">
    <source>
        <dbReference type="ARBA" id="ARBA00001946"/>
    </source>
</evidence>
<dbReference type="Gene3D" id="1.10.10.480">
    <property type="entry name" value="Phosphofructokinase, domain 3"/>
    <property type="match status" value="1"/>
</dbReference>
<comment type="function">
    <text evidence="2">Catalyzes the phosphorylation of D-fructose 6-phosphate, the first committing step of glycolysis. Uses inorganic phosphate (PPi) as phosphoryl donor instead of ATP like common ATP-dependent phosphofructokinases (ATP-PFKs), which renders the reaction reversible, and can thus function both in glycolysis and gluconeogenesis. Consistently, PPi-PFK can replace the enzymes of both the forward (ATP-PFK) and reverse (fructose-bisphosphatase (FBPase)) reactions.</text>
</comment>
<dbReference type="GO" id="GO:0046872">
    <property type="term" value="F:metal ion binding"/>
    <property type="evidence" value="ECO:0007669"/>
    <property type="project" value="UniProtKB-KW"/>
</dbReference>
<evidence type="ECO:0000256" key="8">
    <source>
        <dbReference type="ARBA" id="ARBA00023152"/>
    </source>
</evidence>
<dbReference type="Gene3D" id="3.40.50.460">
    <property type="entry name" value="Phosphofructokinase domain"/>
    <property type="match status" value="1"/>
</dbReference>
<feature type="active site" description="Proton acceptor" evidence="10">
    <location>
        <position position="217"/>
    </location>
</feature>
<dbReference type="GO" id="GO:0006002">
    <property type="term" value="P:fructose 6-phosphate metabolic process"/>
    <property type="evidence" value="ECO:0007669"/>
    <property type="project" value="InterPro"/>
</dbReference>
<dbReference type="HOGENOM" id="CLU_022288_2_0_0"/>
<comment type="pathway">
    <text evidence="10">Carbohydrate degradation; glycolysis; D-glyceraldehyde 3-phosphate and glycerone phosphate from D-glucose: step 3/4.</text>
</comment>
<evidence type="ECO:0000256" key="2">
    <source>
        <dbReference type="ARBA" id="ARBA00003138"/>
    </source>
</evidence>
<feature type="domain" description="Phosphofructokinase" evidence="11">
    <location>
        <begin position="85"/>
        <end position="435"/>
    </location>
</feature>
<evidence type="ECO:0000256" key="9">
    <source>
        <dbReference type="ARBA" id="ARBA00048072"/>
    </source>
</evidence>
<dbReference type="PATRIC" id="fig|1229831.3.peg.393"/>
<feature type="binding site" evidence="10">
    <location>
        <begin position="157"/>
        <end position="158"/>
    </location>
    <ligand>
        <name>ATP</name>
        <dbReference type="ChEBI" id="CHEBI:30616"/>
    </ligand>
</feature>
<dbReference type="GO" id="GO:0009749">
    <property type="term" value="P:response to glucose"/>
    <property type="evidence" value="ECO:0007669"/>
    <property type="project" value="TreeGrafter"/>
</dbReference>
<feature type="binding site" description="in other chain" evidence="10">
    <location>
        <position position="323"/>
    </location>
    <ligand>
        <name>substrate</name>
        <note>ligand shared between dimeric partners</note>
    </ligand>
</feature>
<dbReference type="PANTHER" id="PTHR43650">
    <property type="entry name" value="PYROPHOSPHATE--FRUCTOSE 6-PHOSPHATE 1-PHOSPHOTRANSFERASE"/>
    <property type="match status" value="1"/>
</dbReference>
<feature type="binding site" description="in other chain" evidence="10">
    <location>
        <begin position="418"/>
        <end position="421"/>
    </location>
    <ligand>
        <name>substrate</name>
        <note>ligand shared between dimeric partners</note>
    </ligand>
</feature>
<sequence length="564" mass="63336">MRNDKIRTLPIEPMQLDPRNSDRVVIPDIPPLPRELQKFPDLVPTQDTRFSSPCDPQVTQLFPHTYNNPYLKFISGEPLSKKPIKVGVMLSGGPAPGGHNVIWGLLHSIKKIHSDSSLIGFINNGQGLIHNQTVEINEEFMASFRNSGGFHCIGTGRTNIITEENKSSILKTVKNLHLDGLVIIGGDGSNTATAILAEYFSQHYPKTCIVGVPKTIDGDLQHLFLDITFGFDSATKFYSSIISNISRDALSGKAHYHFIKLMGRSASHIALECTLQTHPNIALISEEIAEKNIPLKTIIHKMCSIIADRAAMGKYYGVVLIPEGLIEFIPEINNLVKEIEKIPEGIDKFSQLSQESQLLLKSFPPGIVHQLLHDRDAHGNVYVSKIHVNKLLIHLVSNHLQKHFKNVPFNAISHFLGYEGRSCIPTKFDNTYSYALGFGSGILVLNRCNGYLAAIESLINIVDKWRLRAIPIVKMFTTQKKPDGTLQPRIKKSLIDIGSPAFRKFKLYRKIWALEDSYRFLGPLQIHTPPKTHSDHFPPLTLLLNHNEWQKRCSICMEIPDCNY</sequence>
<keyword evidence="7 10" id="KW-0460">Magnesium</keyword>
<comment type="catalytic activity">
    <reaction evidence="9">
        <text>beta-D-fructose 6-phosphate + diphosphate = beta-D-fructose 1,6-bisphosphate + phosphate + H(+)</text>
        <dbReference type="Rhea" id="RHEA:13613"/>
        <dbReference type="ChEBI" id="CHEBI:15378"/>
        <dbReference type="ChEBI" id="CHEBI:32966"/>
        <dbReference type="ChEBI" id="CHEBI:33019"/>
        <dbReference type="ChEBI" id="CHEBI:43474"/>
        <dbReference type="ChEBI" id="CHEBI:57634"/>
        <dbReference type="EC" id="2.7.1.90"/>
    </reaction>
</comment>
<name>W8JLV2_9CHLA</name>
<dbReference type="PANTHER" id="PTHR43650:SF1">
    <property type="entry name" value="PYROPHOSPHATE--FRUCTOSE 6-PHOSPHATE 1-PHOSPHOTRANSFERASE SUBUNIT BETA 2"/>
    <property type="match status" value="1"/>
</dbReference>
<feature type="binding site" evidence="10">
    <location>
        <position position="93"/>
    </location>
    <ligand>
        <name>ATP</name>
        <dbReference type="ChEBI" id="CHEBI:30616"/>
    </ligand>
</feature>
<dbReference type="STRING" id="1229831.M832_03890"/>
<feature type="binding site" evidence="10">
    <location>
        <position position="187"/>
    </location>
    <ligand>
        <name>Mg(2+)</name>
        <dbReference type="ChEBI" id="CHEBI:18420"/>
        <note>catalytic</note>
    </ligand>
</feature>
<dbReference type="SUPFAM" id="SSF53784">
    <property type="entry name" value="Phosphofructokinase"/>
    <property type="match status" value="1"/>
</dbReference>
<feature type="site" description="Important for substrate specificity; cannot use PPi as phosphoryl donor" evidence="10">
    <location>
        <position position="188"/>
    </location>
</feature>
<dbReference type="GO" id="GO:0047334">
    <property type="term" value="F:diphosphate-fructose-6-phosphate 1-phosphotransferase activity"/>
    <property type="evidence" value="ECO:0007669"/>
    <property type="project" value="UniProtKB-EC"/>
</dbReference>
<comment type="catalytic activity">
    <reaction evidence="10">
        <text>beta-D-fructose 6-phosphate + ATP = beta-D-fructose 1,6-bisphosphate + ADP + H(+)</text>
        <dbReference type="Rhea" id="RHEA:16109"/>
        <dbReference type="ChEBI" id="CHEBI:15378"/>
        <dbReference type="ChEBI" id="CHEBI:30616"/>
        <dbReference type="ChEBI" id="CHEBI:32966"/>
        <dbReference type="ChEBI" id="CHEBI:57634"/>
        <dbReference type="ChEBI" id="CHEBI:456216"/>
        <dbReference type="EC" id="2.7.1.11"/>
    </reaction>
</comment>
<comment type="caution">
    <text evidence="10">Lacks conserved residue(s) required for the propagation of feature annotation.</text>
</comment>
<keyword evidence="5 10" id="KW-0479">Metal-binding</keyword>
<dbReference type="Proteomes" id="UP000019433">
    <property type="component" value="Chromosome"/>
</dbReference>